<keyword evidence="5" id="KW-0472">Membrane</keyword>
<feature type="transmembrane region" description="Helical" evidence="5">
    <location>
        <begin position="126"/>
        <end position="148"/>
    </location>
</feature>
<dbReference type="GO" id="GO:0005783">
    <property type="term" value="C:endoplasmic reticulum"/>
    <property type="evidence" value="ECO:0007669"/>
    <property type="project" value="TreeGrafter"/>
</dbReference>
<comment type="caution">
    <text evidence="7">The sequence shown here is derived from an EMBL/GenBank/DDBJ whole genome shotgun (WGS) entry which is preliminary data.</text>
</comment>
<name>W9XVL6_9EURO</name>
<dbReference type="InterPro" id="IPR036291">
    <property type="entry name" value="NAD(P)-bd_dom_sf"/>
</dbReference>
<sequence length="298" mass="32935">MASTDQRKTVLITGCAPGGIGHALCLAFHNRGLRVLATARSTEQLTSLSERGIETLPLVVDDDKSIRECAASVEQLTGGRGLDYLVNNAGVSYVMPALDINLEHVKQIFDVNIFAVMRLSQVFSPLLIKAKGTIVMIGSLAAVIPYVFGSVYNASKAALHAYANTLRVEMAPLGVKVITIVTGGVKSRIAAHVTRVLPENSAYTAVEQNFLRRQGHSQEGAMPNEAYAESVVKQILPGAGPWPWRWLLRDARKKWIWEGNKSWLVYYLAGGYTWSGVFDWYFTKIFQLWKIKPKEKTP</sequence>
<dbReference type="PANTHER" id="PTHR44169:SF15">
    <property type="entry name" value="CHAIN DEHYDROGENASE_REDUCTASE (AYR1), PUTATIVE (AFU_ORTHOLOGUE AFUA_4G04530)-RELATED"/>
    <property type="match status" value="1"/>
</dbReference>
<dbReference type="Pfam" id="PF00106">
    <property type="entry name" value="adh_short"/>
    <property type="match status" value="1"/>
</dbReference>
<dbReference type="GeneID" id="19171434"/>
<feature type="domain" description="Ketoreductase" evidence="6">
    <location>
        <begin position="8"/>
        <end position="192"/>
    </location>
</feature>
<reference evidence="7 8" key="1">
    <citation type="submission" date="2013-03" db="EMBL/GenBank/DDBJ databases">
        <title>The Genome Sequence of Capronia epimyces CBS 606.96.</title>
        <authorList>
            <consortium name="The Broad Institute Genomics Platform"/>
            <person name="Cuomo C."/>
            <person name="de Hoog S."/>
            <person name="Gorbushina A."/>
            <person name="Walker B."/>
            <person name="Young S.K."/>
            <person name="Zeng Q."/>
            <person name="Gargeya S."/>
            <person name="Fitzgerald M."/>
            <person name="Haas B."/>
            <person name="Abouelleil A."/>
            <person name="Allen A.W."/>
            <person name="Alvarado L."/>
            <person name="Arachchi H.M."/>
            <person name="Berlin A.M."/>
            <person name="Chapman S.B."/>
            <person name="Gainer-Dewar J."/>
            <person name="Goldberg J."/>
            <person name="Griggs A."/>
            <person name="Gujja S."/>
            <person name="Hansen M."/>
            <person name="Howarth C."/>
            <person name="Imamovic A."/>
            <person name="Ireland A."/>
            <person name="Larimer J."/>
            <person name="McCowan C."/>
            <person name="Murphy C."/>
            <person name="Pearson M."/>
            <person name="Poon T.W."/>
            <person name="Priest M."/>
            <person name="Roberts A."/>
            <person name="Saif S."/>
            <person name="Shea T."/>
            <person name="Sisk P."/>
            <person name="Sykes S."/>
            <person name="Wortman J."/>
            <person name="Nusbaum C."/>
            <person name="Birren B."/>
        </authorList>
    </citation>
    <scope>NUCLEOTIDE SEQUENCE [LARGE SCALE GENOMIC DNA]</scope>
    <source>
        <strain evidence="7 8">CBS 606.96</strain>
    </source>
</reference>
<dbReference type="STRING" id="1182542.W9XVL6"/>
<gene>
    <name evidence="7" type="ORF">A1O3_07334</name>
</gene>
<evidence type="ECO:0000256" key="1">
    <source>
        <dbReference type="ARBA" id="ARBA00006484"/>
    </source>
</evidence>
<dbReference type="SMART" id="SM00822">
    <property type="entry name" value="PKS_KR"/>
    <property type="match status" value="1"/>
</dbReference>
<dbReference type="PRINTS" id="PR00081">
    <property type="entry name" value="GDHRDH"/>
</dbReference>
<evidence type="ECO:0000259" key="6">
    <source>
        <dbReference type="SMART" id="SM00822"/>
    </source>
</evidence>
<dbReference type="OrthoDB" id="2102561at2759"/>
<dbReference type="AlphaFoldDB" id="W9XVL6"/>
<evidence type="ECO:0000256" key="4">
    <source>
        <dbReference type="RuleBase" id="RU000363"/>
    </source>
</evidence>
<keyword evidence="8" id="KW-1185">Reference proteome</keyword>
<dbReference type="PROSITE" id="PS00061">
    <property type="entry name" value="ADH_SHORT"/>
    <property type="match status" value="1"/>
</dbReference>
<dbReference type="GO" id="GO:0019433">
    <property type="term" value="P:triglyceride catabolic process"/>
    <property type="evidence" value="ECO:0007669"/>
    <property type="project" value="TreeGrafter"/>
</dbReference>
<feature type="transmembrane region" description="Helical" evidence="5">
    <location>
        <begin position="263"/>
        <end position="282"/>
    </location>
</feature>
<dbReference type="RefSeq" id="XP_007735634.1">
    <property type="nucleotide sequence ID" value="XM_007737444.1"/>
</dbReference>
<dbReference type="PANTHER" id="PTHR44169">
    <property type="entry name" value="NADPH-DEPENDENT 1-ACYLDIHYDROXYACETONE PHOSPHATE REDUCTASE"/>
    <property type="match status" value="1"/>
</dbReference>
<evidence type="ECO:0000256" key="2">
    <source>
        <dbReference type="ARBA" id="ARBA00022857"/>
    </source>
</evidence>
<dbReference type="eggNOG" id="KOG1209">
    <property type="taxonomic scope" value="Eukaryota"/>
</dbReference>
<keyword evidence="5" id="KW-0812">Transmembrane</keyword>
<dbReference type="InterPro" id="IPR057326">
    <property type="entry name" value="KR_dom"/>
</dbReference>
<dbReference type="InterPro" id="IPR020904">
    <property type="entry name" value="Sc_DH/Rdtase_CS"/>
</dbReference>
<proteinExistence type="inferred from homology"/>
<evidence type="ECO:0000256" key="5">
    <source>
        <dbReference type="SAM" id="Phobius"/>
    </source>
</evidence>
<comment type="similarity">
    <text evidence="1 4">Belongs to the short-chain dehydrogenases/reductases (SDR) family.</text>
</comment>
<keyword evidence="5" id="KW-1133">Transmembrane helix</keyword>
<dbReference type="GO" id="GO:0004806">
    <property type="term" value="F:triacylglycerol lipase activity"/>
    <property type="evidence" value="ECO:0007669"/>
    <property type="project" value="TreeGrafter"/>
</dbReference>
<organism evidence="7 8">
    <name type="scientific">Capronia epimyces CBS 606.96</name>
    <dbReference type="NCBI Taxonomy" id="1182542"/>
    <lineage>
        <taxon>Eukaryota</taxon>
        <taxon>Fungi</taxon>
        <taxon>Dikarya</taxon>
        <taxon>Ascomycota</taxon>
        <taxon>Pezizomycotina</taxon>
        <taxon>Eurotiomycetes</taxon>
        <taxon>Chaetothyriomycetidae</taxon>
        <taxon>Chaetothyriales</taxon>
        <taxon>Herpotrichiellaceae</taxon>
        <taxon>Capronia</taxon>
    </lineage>
</organism>
<dbReference type="Gene3D" id="3.40.50.720">
    <property type="entry name" value="NAD(P)-binding Rossmann-like Domain"/>
    <property type="match status" value="1"/>
</dbReference>
<accession>W9XVL6</accession>
<dbReference type="GO" id="GO:0000140">
    <property type="term" value="F:acylglycerone-phosphate reductase (NADP+) activity"/>
    <property type="evidence" value="ECO:0007669"/>
    <property type="project" value="TreeGrafter"/>
</dbReference>
<dbReference type="Proteomes" id="UP000019478">
    <property type="component" value="Unassembled WGS sequence"/>
</dbReference>
<dbReference type="FunFam" id="3.40.50.720:FF:000261">
    <property type="entry name" value="NADPH-dependent 1-acyldihydroxyacetone phosphate reductase"/>
    <property type="match status" value="1"/>
</dbReference>
<dbReference type="InterPro" id="IPR002347">
    <property type="entry name" value="SDR_fam"/>
</dbReference>
<dbReference type="PRINTS" id="PR00080">
    <property type="entry name" value="SDRFAMILY"/>
</dbReference>
<evidence type="ECO:0000256" key="3">
    <source>
        <dbReference type="ARBA" id="ARBA00023002"/>
    </source>
</evidence>
<dbReference type="SUPFAM" id="SSF51735">
    <property type="entry name" value="NAD(P)-binding Rossmann-fold domains"/>
    <property type="match status" value="1"/>
</dbReference>
<dbReference type="EMBL" id="AMGY01000006">
    <property type="protein sequence ID" value="EXJ81046.1"/>
    <property type="molecule type" value="Genomic_DNA"/>
</dbReference>
<protein>
    <submittedName>
        <fullName evidence="7">Oxidoreductase</fullName>
    </submittedName>
</protein>
<dbReference type="CDD" id="cd05374">
    <property type="entry name" value="17beta-HSD-like_SDR_c"/>
    <property type="match status" value="1"/>
</dbReference>
<dbReference type="GO" id="GO:0005811">
    <property type="term" value="C:lipid droplet"/>
    <property type="evidence" value="ECO:0007669"/>
    <property type="project" value="TreeGrafter"/>
</dbReference>
<keyword evidence="2" id="KW-0521">NADP</keyword>
<evidence type="ECO:0000313" key="8">
    <source>
        <dbReference type="Proteomes" id="UP000019478"/>
    </source>
</evidence>
<evidence type="ECO:0000313" key="7">
    <source>
        <dbReference type="EMBL" id="EXJ81046.1"/>
    </source>
</evidence>
<dbReference type="HOGENOM" id="CLU_010194_2_9_1"/>
<keyword evidence="3" id="KW-0560">Oxidoreductase</keyword>
<dbReference type="GO" id="GO:0006654">
    <property type="term" value="P:phosphatidic acid biosynthetic process"/>
    <property type="evidence" value="ECO:0007669"/>
    <property type="project" value="TreeGrafter"/>
</dbReference>